<dbReference type="RefSeq" id="WP_276235629.1">
    <property type="nucleotide sequence ID" value="NZ_JARJLN010000165.1"/>
</dbReference>
<organism evidence="1 2">
    <name type="scientific">Pseudomonas putida</name>
    <name type="common">Arthrobacter siderocapsulatus</name>
    <dbReference type="NCBI Taxonomy" id="303"/>
    <lineage>
        <taxon>Bacteria</taxon>
        <taxon>Pseudomonadati</taxon>
        <taxon>Pseudomonadota</taxon>
        <taxon>Gammaproteobacteria</taxon>
        <taxon>Pseudomonadales</taxon>
        <taxon>Pseudomonadaceae</taxon>
        <taxon>Pseudomonas</taxon>
    </lineage>
</organism>
<dbReference type="Proteomes" id="UP001217741">
    <property type="component" value="Unassembled WGS sequence"/>
</dbReference>
<sequence length="51" mass="5845">MTNKEIYQQIKHYKSLRAAAVFTGNRAEGQRCSDMLEILAAHITCGARYER</sequence>
<name>A0AAW6PQU3_PSEPU</name>
<dbReference type="AlphaFoldDB" id="A0AAW6PQU3"/>
<protein>
    <submittedName>
        <fullName evidence="1">Uncharacterized protein</fullName>
    </submittedName>
</protein>
<accession>A0AAW6PQU3</accession>
<comment type="caution">
    <text evidence="1">The sequence shown here is derived from an EMBL/GenBank/DDBJ whole genome shotgun (WGS) entry which is preliminary data.</text>
</comment>
<evidence type="ECO:0000313" key="1">
    <source>
        <dbReference type="EMBL" id="MDF3871059.1"/>
    </source>
</evidence>
<evidence type="ECO:0000313" key="2">
    <source>
        <dbReference type="Proteomes" id="UP001217741"/>
    </source>
</evidence>
<reference evidence="1" key="1">
    <citation type="submission" date="2023-03" db="EMBL/GenBank/DDBJ databases">
        <title>Draft assemblies of triclosan tolerant bacteria isolated from returned activated sludge.</title>
        <authorList>
            <person name="Van Hamelsveld S."/>
        </authorList>
    </citation>
    <scope>NUCLEOTIDE SEQUENCE</scope>
    <source>
        <strain evidence="1">GW210012_S60</strain>
    </source>
</reference>
<gene>
    <name evidence="1" type="ORF">P3W50_11295</name>
</gene>
<dbReference type="EMBL" id="JARJLO010000173">
    <property type="protein sequence ID" value="MDF3871059.1"/>
    <property type="molecule type" value="Genomic_DNA"/>
</dbReference>
<proteinExistence type="predicted"/>